<reference evidence="2 3" key="1">
    <citation type="journal article" date="2021" name="Commun. Biol.">
        <title>The genome of Shorea leprosula (Dipterocarpaceae) highlights the ecological relevance of drought in aseasonal tropical rainforests.</title>
        <authorList>
            <person name="Ng K.K.S."/>
            <person name="Kobayashi M.J."/>
            <person name="Fawcett J.A."/>
            <person name="Hatakeyama M."/>
            <person name="Paape T."/>
            <person name="Ng C.H."/>
            <person name="Ang C.C."/>
            <person name="Tnah L.H."/>
            <person name="Lee C.T."/>
            <person name="Nishiyama T."/>
            <person name="Sese J."/>
            <person name="O'Brien M.J."/>
            <person name="Copetti D."/>
            <person name="Mohd Noor M.I."/>
            <person name="Ong R.C."/>
            <person name="Putra M."/>
            <person name="Sireger I.Z."/>
            <person name="Indrioko S."/>
            <person name="Kosugi Y."/>
            <person name="Izuno A."/>
            <person name="Isagi Y."/>
            <person name="Lee S.L."/>
            <person name="Shimizu K.K."/>
        </authorList>
    </citation>
    <scope>NUCLEOTIDE SEQUENCE [LARGE SCALE GENOMIC DNA]</scope>
    <source>
        <strain evidence="2">214</strain>
    </source>
</reference>
<protein>
    <submittedName>
        <fullName evidence="2">Uncharacterized protein</fullName>
    </submittedName>
</protein>
<sequence>MLPKSSKYFSIMIDILSYLLDTVYSFMFDYLCLNYFYAVYGFIFSLIYS</sequence>
<feature type="transmembrane region" description="Helical" evidence="1">
    <location>
        <begin position="27"/>
        <end position="48"/>
    </location>
</feature>
<comment type="caution">
    <text evidence="2">The sequence shown here is derived from an EMBL/GenBank/DDBJ whole genome shotgun (WGS) entry which is preliminary data.</text>
</comment>
<keyword evidence="3" id="KW-1185">Reference proteome</keyword>
<organism evidence="2 3">
    <name type="scientific">Rubroshorea leprosula</name>
    <dbReference type="NCBI Taxonomy" id="152421"/>
    <lineage>
        <taxon>Eukaryota</taxon>
        <taxon>Viridiplantae</taxon>
        <taxon>Streptophyta</taxon>
        <taxon>Embryophyta</taxon>
        <taxon>Tracheophyta</taxon>
        <taxon>Spermatophyta</taxon>
        <taxon>Magnoliopsida</taxon>
        <taxon>eudicotyledons</taxon>
        <taxon>Gunneridae</taxon>
        <taxon>Pentapetalae</taxon>
        <taxon>rosids</taxon>
        <taxon>malvids</taxon>
        <taxon>Malvales</taxon>
        <taxon>Dipterocarpaceae</taxon>
        <taxon>Rubroshorea</taxon>
    </lineage>
</organism>
<dbReference type="EMBL" id="BPVZ01000174">
    <property type="protein sequence ID" value="GKV43956.1"/>
    <property type="molecule type" value="Genomic_DNA"/>
</dbReference>
<evidence type="ECO:0000256" key="1">
    <source>
        <dbReference type="SAM" id="Phobius"/>
    </source>
</evidence>
<evidence type="ECO:0000313" key="3">
    <source>
        <dbReference type="Proteomes" id="UP001054252"/>
    </source>
</evidence>
<evidence type="ECO:0000313" key="2">
    <source>
        <dbReference type="EMBL" id="GKV43956.1"/>
    </source>
</evidence>
<keyword evidence="1" id="KW-0472">Membrane</keyword>
<gene>
    <name evidence="2" type="ORF">SLEP1_g51188</name>
</gene>
<keyword evidence="1" id="KW-1133">Transmembrane helix</keyword>
<proteinExistence type="predicted"/>
<name>A0AAV5M2E0_9ROSI</name>
<dbReference type="AlphaFoldDB" id="A0AAV5M2E0"/>
<accession>A0AAV5M2E0</accession>
<keyword evidence="1" id="KW-0812">Transmembrane</keyword>
<dbReference type="Proteomes" id="UP001054252">
    <property type="component" value="Unassembled WGS sequence"/>
</dbReference>